<name>A0A919S9U0_9ACTN</name>
<dbReference type="Proteomes" id="UP000680865">
    <property type="component" value="Unassembled WGS sequence"/>
</dbReference>
<dbReference type="EMBL" id="BOQP01000001">
    <property type="protein sequence ID" value="GIM66412.1"/>
    <property type="molecule type" value="Genomic_DNA"/>
</dbReference>
<comment type="caution">
    <text evidence="2">The sequence shown here is derived from an EMBL/GenBank/DDBJ whole genome shotgun (WGS) entry which is preliminary data.</text>
</comment>
<evidence type="ECO:0000256" key="1">
    <source>
        <dbReference type="SAM" id="Phobius"/>
    </source>
</evidence>
<keyword evidence="1" id="KW-0812">Transmembrane</keyword>
<proteinExistence type="predicted"/>
<keyword evidence="1" id="KW-1133">Transmembrane helix</keyword>
<sequence length="171" mass="17584">MRGPAPADTESMATIARDDQQPADPLLALHTAEFVQRTIRHADTKIAALSSVVLGGAALLAGRVTDLATLAGADLWARYAGGILAAVALAGLAGAAWFLADALRPRLDTAGGTGRLGPADGDFRELVEVLSRIAIAKHQRVRRSLNCLIVAAAAMIAGELLIAVPALLAHA</sequence>
<gene>
    <name evidence="2" type="ORF">Aco04nite_01840</name>
</gene>
<feature type="transmembrane region" description="Helical" evidence="1">
    <location>
        <begin position="76"/>
        <end position="100"/>
    </location>
</feature>
<accession>A0A919S9U0</accession>
<keyword evidence="1" id="KW-0472">Membrane</keyword>
<protein>
    <submittedName>
        <fullName evidence="2">Uncharacterized protein</fullName>
    </submittedName>
</protein>
<keyword evidence="3" id="KW-1185">Reference proteome</keyword>
<feature type="transmembrane region" description="Helical" evidence="1">
    <location>
        <begin position="46"/>
        <end position="64"/>
    </location>
</feature>
<evidence type="ECO:0000313" key="2">
    <source>
        <dbReference type="EMBL" id="GIM66412.1"/>
    </source>
</evidence>
<dbReference type="AlphaFoldDB" id="A0A919S9U0"/>
<reference evidence="2" key="1">
    <citation type="submission" date="2021-03" db="EMBL/GenBank/DDBJ databases">
        <title>Whole genome shotgun sequence of Actinoplanes consettensis NBRC 14913.</title>
        <authorList>
            <person name="Komaki H."/>
            <person name="Tamura T."/>
        </authorList>
    </citation>
    <scope>NUCLEOTIDE SEQUENCE</scope>
    <source>
        <strain evidence="2">NBRC 14913</strain>
    </source>
</reference>
<feature type="transmembrane region" description="Helical" evidence="1">
    <location>
        <begin position="145"/>
        <end position="168"/>
    </location>
</feature>
<evidence type="ECO:0000313" key="3">
    <source>
        <dbReference type="Proteomes" id="UP000680865"/>
    </source>
</evidence>
<organism evidence="2 3">
    <name type="scientific">Winogradskya consettensis</name>
    <dbReference type="NCBI Taxonomy" id="113560"/>
    <lineage>
        <taxon>Bacteria</taxon>
        <taxon>Bacillati</taxon>
        <taxon>Actinomycetota</taxon>
        <taxon>Actinomycetes</taxon>
        <taxon>Micromonosporales</taxon>
        <taxon>Micromonosporaceae</taxon>
        <taxon>Winogradskya</taxon>
    </lineage>
</organism>